<accession>A0A1T1AWB5</accession>
<evidence type="ECO:0000313" key="6">
    <source>
        <dbReference type="Proteomes" id="UP000190750"/>
    </source>
</evidence>
<keyword evidence="1" id="KW-0808">Transferase</keyword>
<feature type="domain" description="N-acetyltransferase" evidence="4">
    <location>
        <begin position="7"/>
        <end position="169"/>
    </location>
</feature>
<dbReference type="PROSITE" id="PS51186">
    <property type="entry name" value="GNAT"/>
    <property type="match status" value="1"/>
</dbReference>
<dbReference type="GO" id="GO:0008999">
    <property type="term" value="F:protein-N-terminal-alanine acetyltransferase activity"/>
    <property type="evidence" value="ECO:0007669"/>
    <property type="project" value="TreeGrafter"/>
</dbReference>
<dbReference type="Gene3D" id="3.40.630.30">
    <property type="match status" value="1"/>
</dbReference>
<dbReference type="SUPFAM" id="SSF55729">
    <property type="entry name" value="Acyl-CoA N-acyltransferases (Nat)"/>
    <property type="match status" value="1"/>
</dbReference>
<comment type="caution">
    <text evidence="5">The sequence shown here is derived from an EMBL/GenBank/DDBJ whole genome shotgun (WGS) entry which is preliminary data.</text>
</comment>
<evidence type="ECO:0000259" key="4">
    <source>
        <dbReference type="PROSITE" id="PS51186"/>
    </source>
</evidence>
<dbReference type="PANTHER" id="PTHR43792:SF8">
    <property type="entry name" value="[RIBOSOMAL PROTEIN US5]-ALANINE N-ACETYLTRANSFERASE"/>
    <property type="match status" value="1"/>
</dbReference>
<dbReference type="InterPro" id="IPR051531">
    <property type="entry name" value="N-acetyltransferase"/>
</dbReference>
<reference evidence="5 6" key="1">
    <citation type="submission" date="2017-01" db="EMBL/GenBank/DDBJ databases">
        <title>Genome sequencing of Rhodoferax fermentans JCM 7819.</title>
        <authorList>
            <person name="Kim Y.J."/>
            <person name="Farh M.E.-A."/>
            <person name="Yang D.-C."/>
        </authorList>
    </citation>
    <scope>NUCLEOTIDE SEQUENCE [LARGE SCALE GENOMIC DNA]</scope>
    <source>
        <strain evidence="5 6">JCM 7819</strain>
    </source>
</reference>
<proteinExistence type="inferred from homology"/>
<name>A0A1T1AWB5_RHOFE</name>
<protein>
    <recommendedName>
        <fullName evidence="4">N-acetyltransferase domain-containing protein</fullName>
    </recommendedName>
</protein>
<dbReference type="InterPro" id="IPR000182">
    <property type="entry name" value="GNAT_dom"/>
</dbReference>
<dbReference type="Pfam" id="PF13302">
    <property type="entry name" value="Acetyltransf_3"/>
    <property type="match status" value="1"/>
</dbReference>
<sequence length="170" mass="19473">MTSNNTVSLHPLQITDLEALQEAANKSQDRLVPWYSTPQTVESWREFMQRRLGPNDLGFLVRRTSDDTLVGFIDITNIVRGVFQSGYLSYFSVSPHEGQGFMASGLRLLVEHAFTELHLHRLEANIRPENEKSIALVKRTGFAREGYSPRYLKLDGAWRDHERWAILAEA</sequence>
<dbReference type="STRING" id="28066.RF819_18385"/>
<organism evidence="5 6">
    <name type="scientific">Rhodoferax fermentans</name>
    <dbReference type="NCBI Taxonomy" id="28066"/>
    <lineage>
        <taxon>Bacteria</taxon>
        <taxon>Pseudomonadati</taxon>
        <taxon>Pseudomonadota</taxon>
        <taxon>Betaproteobacteria</taxon>
        <taxon>Burkholderiales</taxon>
        <taxon>Comamonadaceae</taxon>
        <taxon>Rhodoferax</taxon>
    </lineage>
</organism>
<keyword evidence="2" id="KW-0012">Acyltransferase</keyword>
<dbReference type="OrthoDB" id="9801669at2"/>
<dbReference type="InterPro" id="IPR016181">
    <property type="entry name" value="Acyl_CoA_acyltransferase"/>
</dbReference>
<evidence type="ECO:0000256" key="2">
    <source>
        <dbReference type="ARBA" id="ARBA00023315"/>
    </source>
</evidence>
<evidence type="ECO:0000313" key="5">
    <source>
        <dbReference type="EMBL" id="OOV08409.1"/>
    </source>
</evidence>
<dbReference type="Proteomes" id="UP000190750">
    <property type="component" value="Unassembled WGS sequence"/>
</dbReference>
<dbReference type="AlphaFoldDB" id="A0A1T1AWB5"/>
<evidence type="ECO:0000256" key="3">
    <source>
        <dbReference type="ARBA" id="ARBA00038502"/>
    </source>
</evidence>
<comment type="similarity">
    <text evidence="3">Belongs to the acetyltransferase family. RimJ subfamily.</text>
</comment>
<dbReference type="PANTHER" id="PTHR43792">
    <property type="entry name" value="GNAT FAMILY, PUTATIVE (AFU_ORTHOLOGUE AFUA_3G00765)-RELATED-RELATED"/>
    <property type="match status" value="1"/>
</dbReference>
<dbReference type="EMBL" id="MTJN01000002">
    <property type="protein sequence ID" value="OOV08409.1"/>
    <property type="molecule type" value="Genomic_DNA"/>
</dbReference>
<dbReference type="GO" id="GO:0005737">
    <property type="term" value="C:cytoplasm"/>
    <property type="evidence" value="ECO:0007669"/>
    <property type="project" value="TreeGrafter"/>
</dbReference>
<gene>
    <name evidence="5" type="ORF">RF819_18385</name>
</gene>
<dbReference type="RefSeq" id="WP_078366293.1">
    <property type="nucleotide sequence ID" value="NZ_MTJN01000002.1"/>
</dbReference>
<evidence type="ECO:0000256" key="1">
    <source>
        <dbReference type="ARBA" id="ARBA00022679"/>
    </source>
</evidence>
<keyword evidence="6" id="KW-1185">Reference proteome</keyword>